<gene>
    <name evidence="1" type="ORF">ADEAN_000452200</name>
</gene>
<dbReference type="Proteomes" id="UP000515908">
    <property type="component" value="Chromosome 08"/>
</dbReference>
<dbReference type="PANTHER" id="PTHR44464:SF1">
    <property type="entry name" value="WD REPEAT-CONTAINING PROTEIN 17"/>
    <property type="match status" value="1"/>
</dbReference>
<dbReference type="EMBL" id="LR877152">
    <property type="protein sequence ID" value="CAD2217044.1"/>
    <property type="molecule type" value="Genomic_DNA"/>
</dbReference>
<sequence>MEVAGDVERAVNYYIIAEESARAAYLLSRQSSANADAATVLSRTCPQRSAQEAATQEPPHNTTVDVQGASKVAQEIAQERTTKALERHRNSRLYAAVQIANFNCDEAVRLLHYTGDVCLAHLVVHTAPMREQSSIDTVYMMSMLQSARQHKWDTALLCAGRQSNPYHSFATLVAYFQYTQSKQFKSSLPPSQSMTSVTPGNFGNISEKLRGFYEKVVQEIARLQLPLDAGSIQQRHANDGLASQNQLAAMVIQSDPQIGPTTSSNILQSFSGYIESLLGAALQDIDGPNSVFYLKQAFSITGYVAFPLVSSSQGVAGMAPEHRKFLALAYIIASLMCVKVYRFPKMLNYIFTKARETAAGDGNMEQFLTRVQGALGKYNPASIEVDCTPLGSTVPSLSGEGKQVISIFSNEAVCGPLHLLEDGTSFVSREEALAWTLVCHFSPLATGARLTVL</sequence>
<keyword evidence="2" id="KW-1185">Reference proteome</keyword>
<evidence type="ECO:0000313" key="2">
    <source>
        <dbReference type="Proteomes" id="UP000515908"/>
    </source>
</evidence>
<name>A0A7G2CDV8_9TRYP</name>
<proteinExistence type="predicted"/>
<evidence type="ECO:0000313" key="1">
    <source>
        <dbReference type="EMBL" id="CAD2217044.1"/>
    </source>
</evidence>
<dbReference type="OrthoDB" id="2161379at2759"/>
<dbReference type="VEuPathDB" id="TriTrypDB:ADEAN_000452200"/>
<dbReference type="AlphaFoldDB" id="A0A7G2CDV8"/>
<dbReference type="PANTHER" id="PTHR44464">
    <property type="entry name" value="WD REPEAT-CONTAINING PROTEIN 17"/>
    <property type="match status" value="1"/>
</dbReference>
<protein>
    <submittedName>
        <fullName evidence="1">Uncharacterized protein</fullName>
    </submittedName>
</protein>
<reference evidence="1 2" key="1">
    <citation type="submission" date="2020-08" db="EMBL/GenBank/DDBJ databases">
        <authorList>
            <person name="Newling K."/>
            <person name="Davey J."/>
            <person name="Forrester S."/>
        </authorList>
    </citation>
    <scope>NUCLEOTIDE SEQUENCE [LARGE SCALE GENOMIC DNA]</scope>
    <source>
        <strain evidence="2">Crithidia deanei Carvalho (ATCC PRA-265)</strain>
    </source>
</reference>
<accession>A0A7G2CDV8</accession>
<organism evidence="1 2">
    <name type="scientific">Angomonas deanei</name>
    <dbReference type="NCBI Taxonomy" id="59799"/>
    <lineage>
        <taxon>Eukaryota</taxon>
        <taxon>Discoba</taxon>
        <taxon>Euglenozoa</taxon>
        <taxon>Kinetoplastea</taxon>
        <taxon>Metakinetoplastina</taxon>
        <taxon>Trypanosomatida</taxon>
        <taxon>Trypanosomatidae</taxon>
        <taxon>Strigomonadinae</taxon>
        <taxon>Angomonas</taxon>
    </lineage>
</organism>